<reference evidence="3 4" key="1">
    <citation type="journal article" date="2019" name="Int. J. Syst. Evol. Microbiol.">
        <title>The Global Catalogue of Microorganisms (GCM) 10K type strain sequencing project: providing services to taxonomists for standard genome sequencing and annotation.</title>
        <authorList>
            <consortium name="The Broad Institute Genomics Platform"/>
            <consortium name="The Broad Institute Genome Sequencing Center for Infectious Disease"/>
            <person name="Wu L."/>
            <person name="Ma J."/>
        </authorList>
    </citation>
    <scope>NUCLEOTIDE SEQUENCE [LARGE SCALE GENOMIC DNA]</scope>
    <source>
        <strain evidence="3 4">CGMCC 1.12237</strain>
    </source>
</reference>
<protein>
    <submittedName>
        <fullName evidence="3">AAA family ATPase</fullName>
    </submittedName>
</protein>
<dbReference type="AlphaFoldDB" id="A0ABD5R9A4"/>
<proteinExistence type="predicted"/>
<keyword evidence="4" id="KW-1185">Reference proteome</keyword>
<dbReference type="RefSeq" id="WP_227228410.1">
    <property type="nucleotide sequence ID" value="NZ_JAJCVJ010000001.1"/>
</dbReference>
<evidence type="ECO:0000259" key="2">
    <source>
        <dbReference type="Pfam" id="PF01656"/>
    </source>
</evidence>
<organism evidence="3 4">
    <name type="scientific">Salinirubrum litoreum</name>
    <dbReference type="NCBI Taxonomy" id="1126234"/>
    <lineage>
        <taxon>Archaea</taxon>
        <taxon>Methanobacteriati</taxon>
        <taxon>Methanobacteriota</taxon>
        <taxon>Stenosarchaea group</taxon>
        <taxon>Halobacteria</taxon>
        <taxon>Halobacteriales</taxon>
        <taxon>Haloferacaceae</taxon>
        <taxon>Salinirubrum</taxon>
    </lineage>
</organism>
<feature type="compositionally biased region" description="Low complexity" evidence="1">
    <location>
        <begin position="453"/>
        <end position="462"/>
    </location>
</feature>
<feature type="compositionally biased region" description="Acidic residues" evidence="1">
    <location>
        <begin position="490"/>
        <end position="527"/>
    </location>
</feature>
<dbReference type="Pfam" id="PF01656">
    <property type="entry name" value="CbiA"/>
    <property type="match status" value="1"/>
</dbReference>
<sequence>MATVYAVASSKGGVGKTTTTVNLGATLASAGLSVAVVDGDIGMANLGDALGVDPDGATLHDVLAEDSEVAPEDAVYEGPAGVAVVPGDTSIDGFRAAEPANLAAVIDALDDYDYVLVDTGAGLSHDTVLPLGLADEVVLVSTTERDSLTDTEKTRQVVDRLGGTTRGVVLTSVDPDDPNAEEVAARLDADVIEAIPADPVVRESMQLADPLARYAPGSPAASAYRALAGSLTGESIPTPEVVDEPADETTEADDAGETSTADEETAGTDDTDAEPAGETESVEVGAVETGSEDGEASDAEDGEAIDAEDGETTDAEDGDGITLGSPAEGETGEEADDGITLTESEEGESEEIDAGATESEDLDLDTTDEDSAGEDVLSADDADPAADDDEDAEASETAAGESDDAETTETVDDTGAEAETEAETADDSEEGVGADDADDAGDPSGLTDDDALAADTAPSDDPLVADSAEPDEGASADEDDDTVFATSLVEEAEPTEDDSDDSGAATDTDEDAAFVETDDEDDEDDDDGGKGFLGRLLG</sequence>
<dbReference type="InterPro" id="IPR002586">
    <property type="entry name" value="CobQ/CobB/MinD/ParA_Nub-bd_dom"/>
</dbReference>
<gene>
    <name evidence="3" type="ORF">ACFPJ5_04755</name>
</gene>
<dbReference type="Proteomes" id="UP001596201">
    <property type="component" value="Unassembled WGS sequence"/>
</dbReference>
<evidence type="ECO:0000313" key="4">
    <source>
        <dbReference type="Proteomes" id="UP001596201"/>
    </source>
</evidence>
<feature type="compositionally biased region" description="Acidic residues" evidence="1">
    <location>
        <begin position="401"/>
        <end position="452"/>
    </location>
</feature>
<feature type="compositionally biased region" description="Acidic residues" evidence="1">
    <location>
        <begin position="241"/>
        <end position="281"/>
    </location>
</feature>
<evidence type="ECO:0000256" key="1">
    <source>
        <dbReference type="SAM" id="MobiDB-lite"/>
    </source>
</evidence>
<dbReference type="Gene3D" id="3.40.50.300">
    <property type="entry name" value="P-loop containing nucleotide triphosphate hydrolases"/>
    <property type="match status" value="1"/>
</dbReference>
<feature type="region of interest" description="Disordered" evidence="1">
    <location>
        <begin position="233"/>
        <end position="538"/>
    </location>
</feature>
<dbReference type="PANTHER" id="PTHR43384">
    <property type="entry name" value="SEPTUM SITE-DETERMINING PROTEIN MIND HOMOLOG, CHLOROPLASTIC-RELATED"/>
    <property type="match status" value="1"/>
</dbReference>
<feature type="compositionally biased region" description="Acidic residues" evidence="1">
    <location>
        <begin position="468"/>
        <end position="482"/>
    </location>
</feature>
<dbReference type="InterPro" id="IPR050625">
    <property type="entry name" value="ParA/MinD_ATPase"/>
</dbReference>
<feature type="compositionally biased region" description="Acidic residues" evidence="1">
    <location>
        <begin position="290"/>
        <end position="319"/>
    </location>
</feature>
<dbReference type="EMBL" id="JBHSKX010000001">
    <property type="protein sequence ID" value="MFC5366237.1"/>
    <property type="molecule type" value="Genomic_DNA"/>
</dbReference>
<dbReference type="PANTHER" id="PTHR43384:SF10">
    <property type="entry name" value="ATPASE INVOLVED IN CHROMOSOME PARTITIONING, PARA_MIND FAMILY"/>
    <property type="match status" value="1"/>
</dbReference>
<accession>A0ABD5R9A4</accession>
<name>A0ABD5R9A4_9EURY</name>
<feature type="domain" description="CobQ/CobB/MinD/ParA nucleotide binding" evidence="2">
    <location>
        <begin position="6"/>
        <end position="205"/>
    </location>
</feature>
<comment type="caution">
    <text evidence="3">The sequence shown here is derived from an EMBL/GenBank/DDBJ whole genome shotgun (WGS) entry which is preliminary data.</text>
</comment>
<dbReference type="SUPFAM" id="SSF52540">
    <property type="entry name" value="P-loop containing nucleoside triphosphate hydrolases"/>
    <property type="match status" value="1"/>
</dbReference>
<evidence type="ECO:0000313" key="3">
    <source>
        <dbReference type="EMBL" id="MFC5366237.1"/>
    </source>
</evidence>
<dbReference type="InterPro" id="IPR027417">
    <property type="entry name" value="P-loop_NTPase"/>
</dbReference>
<feature type="compositionally biased region" description="Acidic residues" evidence="1">
    <location>
        <begin position="330"/>
        <end position="394"/>
    </location>
</feature>